<evidence type="ECO:0000313" key="2">
    <source>
        <dbReference type="EMBL" id="QSO49367.1"/>
    </source>
</evidence>
<dbReference type="Proteomes" id="UP000663505">
    <property type="component" value="Chromosome"/>
</dbReference>
<dbReference type="PANTHER" id="PTHR11647">
    <property type="entry name" value="HYDRANTOINASE/DIHYDROPYRIMIDINASE FAMILY MEMBER"/>
    <property type="match status" value="1"/>
</dbReference>
<dbReference type="SUPFAM" id="SSF51338">
    <property type="entry name" value="Composite domain of metallo-dependent hydrolases"/>
    <property type="match status" value="1"/>
</dbReference>
<evidence type="ECO:0000259" key="1">
    <source>
        <dbReference type="Pfam" id="PF07969"/>
    </source>
</evidence>
<dbReference type="GO" id="GO:0005829">
    <property type="term" value="C:cytosol"/>
    <property type="evidence" value="ECO:0007669"/>
    <property type="project" value="TreeGrafter"/>
</dbReference>
<organism evidence="2 3">
    <name type="scientific">Alicyclobacillus mengziensis</name>
    <dbReference type="NCBI Taxonomy" id="2931921"/>
    <lineage>
        <taxon>Bacteria</taxon>
        <taxon>Bacillati</taxon>
        <taxon>Bacillota</taxon>
        <taxon>Bacilli</taxon>
        <taxon>Bacillales</taxon>
        <taxon>Alicyclobacillaceae</taxon>
        <taxon>Alicyclobacillus</taxon>
    </lineage>
</organism>
<dbReference type="Gene3D" id="2.30.40.10">
    <property type="entry name" value="Urease, subunit C, domain 1"/>
    <property type="match status" value="1"/>
</dbReference>
<dbReference type="GO" id="GO:0016811">
    <property type="term" value="F:hydrolase activity, acting on carbon-nitrogen (but not peptide) bonds, in linear amides"/>
    <property type="evidence" value="ECO:0007669"/>
    <property type="project" value="InterPro"/>
</dbReference>
<dbReference type="Gene3D" id="3.20.20.140">
    <property type="entry name" value="Metal-dependent hydrolases"/>
    <property type="match status" value="1"/>
</dbReference>
<dbReference type="InterPro" id="IPR013108">
    <property type="entry name" value="Amidohydro_3"/>
</dbReference>
<dbReference type="CDD" id="cd01297">
    <property type="entry name" value="D-aminoacylase"/>
    <property type="match status" value="1"/>
</dbReference>
<proteinExistence type="predicted"/>
<dbReference type="PANTHER" id="PTHR11647:SF1">
    <property type="entry name" value="COLLAPSIN RESPONSE MEDIATOR PROTEIN"/>
    <property type="match status" value="1"/>
</dbReference>
<dbReference type="InterPro" id="IPR032466">
    <property type="entry name" value="Metal_Hydrolase"/>
</dbReference>
<sequence>MFDVVVRNGRLVDGTGNPWTHLDVAIKEGRIAAIGRLDKADATAVIDAQGQVVAPGFIDPHVHSDLLCLRPEVHKVKVMQGITTELFGQDGISVAPVSERTKPLWQHQLRSLDGDIGDWSWNSVEDYLNYLSISNLNGNAAYLVPHGAVRTLVMGFAGRTSTKAEAEEMRSLVENAMEQGAVGLSSGLIYPPNLYSDIEELTEICKGAAKYHGCFVVHIRNESNRMLEAVDEMIEVARRSGVRLHLSHFKVAGQANRRNYSIALKKLEDARAGGIEVTFDQYPYTAGSTVFHSILPPWMHDGGTNRMLENLRDPDVQSRIKKAWLEDDSYENWVRNCGWENIVITAVGSEANQSIEGLNLIQIAETRRQAPEDAAIDLLLEESANITMVTHWGVEEDIISAMQHPLQMVGSDSIFGGKPHPRLYGTYPRVLGHFTRELKALQLEDAIRRMTGAPAQLLRLQDRGLLREGYYADIVVFDPDKVADRATYERPLEASVGISHVLVNGEIVVLDGEYTGCTPGQVIYRRV</sequence>
<dbReference type="Pfam" id="PF07969">
    <property type="entry name" value="Amidohydro_3"/>
    <property type="match status" value="1"/>
</dbReference>
<name>A0A9X7Z889_9BACL</name>
<gene>
    <name evidence="2" type="ORF">JZ786_10850</name>
</gene>
<accession>A0A9X7Z889</accession>
<dbReference type="AlphaFoldDB" id="A0A9X7Z889"/>
<keyword evidence="3" id="KW-1185">Reference proteome</keyword>
<dbReference type="InterPro" id="IPR023100">
    <property type="entry name" value="D-aminoacylase_insert_dom_sf"/>
</dbReference>
<protein>
    <submittedName>
        <fullName evidence="2">D-aminoacylase</fullName>
    </submittedName>
</protein>
<dbReference type="Gene3D" id="3.30.1490.130">
    <property type="entry name" value="D-aminoacylase. Domain 3"/>
    <property type="match status" value="1"/>
</dbReference>
<reference evidence="2 3" key="1">
    <citation type="submission" date="2021-02" db="EMBL/GenBank/DDBJ databases">
        <title>Alicyclobacillus curvatus sp. nov. and Alicyclobacillus mengziensis sp. nov., two acidophilic bacteria isolated from acid mine drainage.</title>
        <authorList>
            <person name="Huang Y."/>
        </authorList>
    </citation>
    <scope>NUCLEOTIDE SEQUENCE [LARGE SCALE GENOMIC DNA]</scope>
    <source>
        <strain evidence="2 3">S30H14</strain>
    </source>
</reference>
<dbReference type="InterPro" id="IPR050378">
    <property type="entry name" value="Metallo-dep_Hydrolases_sf"/>
</dbReference>
<feature type="domain" description="Amidohydrolase 3" evidence="1">
    <location>
        <begin position="45"/>
        <end position="509"/>
    </location>
</feature>
<dbReference type="EMBL" id="CP071182">
    <property type="protein sequence ID" value="QSO49367.1"/>
    <property type="molecule type" value="Genomic_DNA"/>
</dbReference>
<dbReference type="SUPFAM" id="SSF51556">
    <property type="entry name" value="Metallo-dependent hydrolases"/>
    <property type="match status" value="1"/>
</dbReference>
<evidence type="ECO:0000313" key="3">
    <source>
        <dbReference type="Proteomes" id="UP000663505"/>
    </source>
</evidence>
<dbReference type="RefSeq" id="WP_206658678.1">
    <property type="nucleotide sequence ID" value="NZ_CP071182.1"/>
</dbReference>
<dbReference type="InterPro" id="IPR011059">
    <property type="entry name" value="Metal-dep_hydrolase_composite"/>
</dbReference>
<dbReference type="KEGG" id="afx:JZ786_10850"/>
<dbReference type="GO" id="GO:0016812">
    <property type="term" value="F:hydrolase activity, acting on carbon-nitrogen (but not peptide) bonds, in cyclic amides"/>
    <property type="evidence" value="ECO:0007669"/>
    <property type="project" value="TreeGrafter"/>
</dbReference>